<dbReference type="GO" id="GO:0051604">
    <property type="term" value="P:protein maturation"/>
    <property type="evidence" value="ECO:0007669"/>
    <property type="project" value="TreeGrafter"/>
</dbReference>
<dbReference type="InterPro" id="IPR036676">
    <property type="entry name" value="PurM-like_C_sf"/>
</dbReference>
<dbReference type="InterPro" id="IPR036921">
    <property type="entry name" value="PurM-like_N_sf"/>
</dbReference>
<gene>
    <name evidence="4" type="primary">hypE</name>
    <name evidence="4" type="ordered locus">syc2294_c</name>
</gene>
<dbReference type="SUPFAM" id="SSF55326">
    <property type="entry name" value="PurM N-terminal domain-like"/>
    <property type="match status" value="1"/>
</dbReference>
<dbReference type="PIRSF" id="PIRSF005644">
    <property type="entry name" value="Hdrgns_mtr_HypE"/>
    <property type="match status" value="1"/>
</dbReference>
<dbReference type="eggNOG" id="COG0309">
    <property type="taxonomic scope" value="Bacteria"/>
</dbReference>
<comment type="similarity">
    <text evidence="1">Belongs to the HypE family.</text>
</comment>
<evidence type="ECO:0000259" key="3">
    <source>
        <dbReference type="Pfam" id="PF02769"/>
    </source>
</evidence>
<dbReference type="Gene3D" id="3.90.650.10">
    <property type="entry name" value="PurM-like C-terminal domain"/>
    <property type="match status" value="1"/>
</dbReference>
<name>A0A0H3K907_SYNP6</name>
<reference evidence="4 5" key="1">
    <citation type="journal article" date="2007" name="Photosyn. Res.">
        <title>Complete nucleotide sequence of the freshwater unicellular cyanobacterium Synechococcus elongatus PCC 6301 chromosome: gene content and organization.</title>
        <authorList>
            <person name="Sugita C."/>
            <person name="Ogata K."/>
            <person name="Shikata M."/>
            <person name="Jikuya H."/>
            <person name="Takano J."/>
            <person name="Furumichi M."/>
            <person name="Kanehisa M."/>
            <person name="Omata T."/>
            <person name="Sugiura M."/>
            <person name="Sugita M."/>
        </authorList>
    </citation>
    <scope>NUCLEOTIDE SEQUENCE [LARGE SCALE GENOMIC DNA]</scope>
    <source>
        <strain evidence="5">ATCC 27144 / PCC 6301 / SAUG 1402/1</strain>
    </source>
</reference>
<evidence type="ECO:0000259" key="2">
    <source>
        <dbReference type="Pfam" id="PF00586"/>
    </source>
</evidence>
<evidence type="ECO:0000256" key="1">
    <source>
        <dbReference type="ARBA" id="ARBA00006243"/>
    </source>
</evidence>
<evidence type="ECO:0000313" key="5">
    <source>
        <dbReference type="Proteomes" id="UP000001175"/>
    </source>
</evidence>
<dbReference type="PANTHER" id="PTHR30303">
    <property type="entry name" value="HYDROGENASE ISOENZYMES FORMATION PROTEIN HYPE"/>
    <property type="match status" value="1"/>
</dbReference>
<dbReference type="NCBIfam" id="TIGR02124">
    <property type="entry name" value="hypE"/>
    <property type="match status" value="1"/>
</dbReference>
<dbReference type="AlphaFoldDB" id="A0A0H3K907"/>
<dbReference type="Gene3D" id="3.30.1330.10">
    <property type="entry name" value="PurM-like, N-terminal domain"/>
    <property type="match status" value="1"/>
</dbReference>
<dbReference type="Pfam" id="PF02769">
    <property type="entry name" value="AIRS_C"/>
    <property type="match status" value="1"/>
</dbReference>
<dbReference type="InterPro" id="IPR010918">
    <property type="entry name" value="PurM-like_C_dom"/>
</dbReference>
<dbReference type="Proteomes" id="UP000001175">
    <property type="component" value="Chromosome"/>
</dbReference>
<organism evidence="4 5">
    <name type="scientific">Synechococcus sp. (strain ATCC 27144 / PCC 6301 / SAUG 1402/1)</name>
    <name type="common">Anacystis nidulans</name>
    <dbReference type="NCBI Taxonomy" id="269084"/>
    <lineage>
        <taxon>Bacteria</taxon>
        <taxon>Bacillati</taxon>
        <taxon>Cyanobacteriota</taxon>
        <taxon>Cyanophyceae</taxon>
        <taxon>Synechococcales</taxon>
        <taxon>Synechococcaceae</taxon>
        <taxon>Synechococcus</taxon>
    </lineage>
</organism>
<dbReference type="KEGG" id="syc:syc2294_c"/>
<feature type="domain" description="PurM-like N-terminal" evidence="2">
    <location>
        <begin position="60"/>
        <end position="171"/>
    </location>
</feature>
<dbReference type="SUPFAM" id="SSF56042">
    <property type="entry name" value="PurM C-terminal domain-like"/>
    <property type="match status" value="1"/>
</dbReference>
<evidence type="ECO:0000313" key="4">
    <source>
        <dbReference type="EMBL" id="BAD80484.1"/>
    </source>
</evidence>
<dbReference type="InterPro" id="IPR011854">
    <property type="entry name" value="HypE"/>
</dbReference>
<protein>
    <submittedName>
        <fullName evidence="4">Hydrogenase expression/formation protein HypE</fullName>
    </submittedName>
</protein>
<feature type="domain" description="PurM-like C-terminal" evidence="3">
    <location>
        <begin position="184"/>
        <end position="312"/>
    </location>
</feature>
<accession>A0A0H3K907</accession>
<dbReference type="CDD" id="cd02197">
    <property type="entry name" value="HypE"/>
    <property type="match status" value="1"/>
</dbReference>
<dbReference type="EMBL" id="AP008231">
    <property type="protein sequence ID" value="BAD80484.1"/>
    <property type="molecule type" value="Genomic_DNA"/>
</dbReference>
<dbReference type="InterPro" id="IPR016188">
    <property type="entry name" value="PurM-like_N"/>
</dbReference>
<proteinExistence type="inferred from homology"/>
<dbReference type="Pfam" id="PF00586">
    <property type="entry name" value="AIRS"/>
    <property type="match status" value="1"/>
</dbReference>
<sequence>MTDCHARLSFGKHRMSWDCPLPLTGSERIQMAHGSGGRQMNQLIETVFRSVFETEQTVAADAAVLTLPSDRIAVSTDSFVIQPLFFPGGDIGSLAVHGTVNDLLMRGAIPHRLTASFILEESLAIATLNTLVQSMASAAQAAGVQICAGDTKVVERGKADGLYITTTGIGWLPPDRQIGPQQIQVGDAIVINGDLGRHGIAVMACREGLELELPFASDVASLRSPVLGLLEAGIDLHCLRDLTRGGLASALNELAAVGVGMDIEAKAIPVDPAVAGVCEILGLDPLQVANEGRFVAFLPTDQVAIALQILRQIWPEQEPRCIGIVQSATPGLVRLRQPFGSDRLLEMLSGEQLPRIC</sequence>
<dbReference type="PANTHER" id="PTHR30303:SF0">
    <property type="entry name" value="CARBAMOYL DEHYDRATASE HYPE"/>
    <property type="match status" value="1"/>
</dbReference>